<dbReference type="GeneID" id="87822527"/>
<evidence type="ECO:0000313" key="3">
    <source>
        <dbReference type="Proteomes" id="UP001302602"/>
    </source>
</evidence>
<keyword evidence="3" id="KW-1185">Reference proteome</keyword>
<feature type="region of interest" description="Disordered" evidence="1">
    <location>
        <begin position="213"/>
        <end position="232"/>
    </location>
</feature>
<reference evidence="2" key="2">
    <citation type="submission" date="2023-05" db="EMBL/GenBank/DDBJ databases">
        <authorList>
            <consortium name="Lawrence Berkeley National Laboratory"/>
            <person name="Steindorff A."/>
            <person name="Hensen N."/>
            <person name="Bonometti L."/>
            <person name="Westerberg I."/>
            <person name="Brannstrom I.O."/>
            <person name="Guillou S."/>
            <person name="Cros-Aarteil S."/>
            <person name="Calhoun S."/>
            <person name="Haridas S."/>
            <person name="Kuo A."/>
            <person name="Mondo S."/>
            <person name="Pangilinan J."/>
            <person name="Riley R."/>
            <person name="Labutti K."/>
            <person name="Andreopoulos B."/>
            <person name="Lipzen A."/>
            <person name="Chen C."/>
            <person name="Yanf M."/>
            <person name="Daum C."/>
            <person name="Ng V."/>
            <person name="Clum A."/>
            <person name="Ohm R."/>
            <person name="Martin F."/>
            <person name="Silar P."/>
            <person name="Natvig D."/>
            <person name="Lalanne C."/>
            <person name="Gautier V."/>
            <person name="Ament-Velasquez S.L."/>
            <person name="Kruys A."/>
            <person name="Hutchinson M.I."/>
            <person name="Powell A.J."/>
            <person name="Barry K."/>
            <person name="Miller A.N."/>
            <person name="Grigoriev I.V."/>
            <person name="Debuchy R."/>
            <person name="Gladieux P."/>
            <person name="Thoren M.H."/>
            <person name="Johannesson H."/>
        </authorList>
    </citation>
    <scope>NUCLEOTIDE SEQUENCE</scope>
    <source>
        <strain evidence="2">CBS 731.68</strain>
    </source>
</reference>
<dbReference type="AlphaFoldDB" id="A0AAN6TVH7"/>
<organism evidence="2 3">
    <name type="scientific">Parathielavia appendiculata</name>
    <dbReference type="NCBI Taxonomy" id="2587402"/>
    <lineage>
        <taxon>Eukaryota</taxon>
        <taxon>Fungi</taxon>
        <taxon>Dikarya</taxon>
        <taxon>Ascomycota</taxon>
        <taxon>Pezizomycotina</taxon>
        <taxon>Sordariomycetes</taxon>
        <taxon>Sordariomycetidae</taxon>
        <taxon>Sordariales</taxon>
        <taxon>Chaetomiaceae</taxon>
        <taxon>Parathielavia</taxon>
    </lineage>
</organism>
<accession>A0AAN6TVH7</accession>
<protein>
    <submittedName>
        <fullName evidence="2">Uncharacterized protein</fullName>
    </submittedName>
</protein>
<proteinExistence type="predicted"/>
<name>A0AAN6TVH7_9PEZI</name>
<dbReference type="EMBL" id="MU853233">
    <property type="protein sequence ID" value="KAK4121497.1"/>
    <property type="molecule type" value="Genomic_DNA"/>
</dbReference>
<evidence type="ECO:0000256" key="1">
    <source>
        <dbReference type="SAM" id="MobiDB-lite"/>
    </source>
</evidence>
<gene>
    <name evidence="2" type="ORF">N657DRAFT_107814</name>
</gene>
<comment type="caution">
    <text evidence="2">The sequence shown here is derived from an EMBL/GenBank/DDBJ whole genome shotgun (WGS) entry which is preliminary data.</text>
</comment>
<reference evidence="2" key="1">
    <citation type="journal article" date="2023" name="Mol. Phylogenet. Evol.">
        <title>Genome-scale phylogeny and comparative genomics of the fungal order Sordariales.</title>
        <authorList>
            <person name="Hensen N."/>
            <person name="Bonometti L."/>
            <person name="Westerberg I."/>
            <person name="Brannstrom I.O."/>
            <person name="Guillou S."/>
            <person name="Cros-Aarteil S."/>
            <person name="Calhoun S."/>
            <person name="Haridas S."/>
            <person name="Kuo A."/>
            <person name="Mondo S."/>
            <person name="Pangilinan J."/>
            <person name="Riley R."/>
            <person name="LaButti K."/>
            <person name="Andreopoulos B."/>
            <person name="Lipzen A."/>
            <person name="Chen C."/>
            <person name="Yan M."/>
            <person name="Daum C."/>
            <person name="Ng V."/>
            <person name="Clum A."/>
            <person name="Steindorff A."/>
            <person name="Ohm R.A."/>
            <person name="Martin F."/>
            <person name="Silar P."/>
            <person name="Natvig D.O."/>
            <person name="Lalanne C."/>
            <person name="Gautier V."/>
            <person name="Ament-Velasquez S.L."/>
            <person name="Kruys A."/>
            <person name="Hutchinson M.I."/>
            <person name="Powell A.J."/>
            <person name="Barry K."/>
            <person name="Miller A.N."/>
            <person name="Grigoriev I.V."/>
            <person name="Debuchy R."/>
            <person name="Gladieux P."/>
            <person name="Hiltunen Thoren M."/>
            <person name="Johannesson H."/>
        </authorList>
    </citation>
    <scope>NUCLEOTIDE SEQUENCE</scope>
    <source>
        <strain evidence="2">CBS 731.68</strain>
    </source>
</reference>
<dbReference type="RefSeq" id="XP_062645268.1">
    <property type="nucleotide sequence ID" value="XM_062785761.1"/>
</dbReference>
<evidence type="ECO:0000313" key="2">
    <source>
        <dbReference type="EMBL" id="KAK4121497.1"/>
    </source>
</evidence>
<sequence length="264" mass="29353">MLVVPAVYLRPWLLPCPGRWCRHLEAAGEAWLEDIVVVPSTWLGGHSTSFICAARLRHHNSFESRQQFGCSTTLPVYHDSRHRQGSGYHACPVLLLSCQASHRFPQPRRPFAPRPSTITSIVTGSFSFDSPVERKSVSVTGLWLSPDAEFSESHDRNSVVVLGGKNFESKTHLSGDIISGRCCKASQYHPLSAAFVNPVHRPQFRCPLWPQLSSHTSRDTRRTTGSISAGRIPVGPISMMPPRLLPLCSSLWPSLGRRSLRRIA</sequence>
<dbReference type="Proteomes" id="UP001302602">
    <property type="component" value="Unassembled WGS sequence"/>
</dbReference>